<evidence type="ECO:0000313" key="4">
    <source>
        <dbReference type="Proteomes" id="UP000284531"/>
    </source>
</evidence>
<comment type="caution">
    <text evidence="3">The sequence shown here is derived from an EMBL/GenBank/DDBJ whole genome shotgun (WGS) entry which is preliminary data.</text>
</comment>
<evidence type="ECO:0000313" key="3">
    <source>
        <dbReference type="EMBL" id="RKE03801.1"/>
    </source>
</evidence>
<feature type="signal peptide" evidence="1">
    <location>
        <begin position="1"/>
        <end position="20"/>
    </location>
</feature>
<sequence>MKRILLITAIMVGIMLPSQAQMLQEKFGADYVFIGKGNSDNGNDISFEKYDFRFSIHKKLKTPGRRIFHTFNYSGVNIDYGSTPLLETDLKNFHTISYTFGYARPLKNGWYLTAFIKPNISSNFESSVGFDELNLFGMALFSKPINQKKNMILNLGAIYSNTIGVPAPIPIVSLNWKPNEKWNINFGFPMLDVNYIASDKTTIGANLFIAGENFTLTDKLVYNNETSPIDNVSIMNVGGGLLLKQKLSKKISLNINSGYTLYRNFEFKDGSDKIADFDLDNNLFIKAGISVSI</sequence>
<protein>
    <recommendedName>
        <fullName evidence="2">DUF6268 domain-containing protein</fullName>
    </recommendedName>
</protein>
<evidence type="ECO:0000256" key="1">
    <source>
        <dbReference type="SAM" id="SignalP"/>
    </source>
</evidence>
<dbReference type="Proteomes" id="UP000284531">
    <property type="component" value="Unassembled WGS sequence"/>
</dbReference>
<dbReference type="RefSeq" id="WP_120238636.1">
    <property type="nucleotide sequence ID" value="NZ_CANNEC010000009.1"/>
</dbReference>
<proteinExistence type="predicted"/>
<keyword evidence="4" id="KW-1185">Reference proteome</keyword>
<accession>A0A419X7U0</accession>
<feature type="domain" description="DUF6268" evidence="2">
    <location>
        <begin position="88"/>
        <end position="290"/>
    </location>
</feature>
<reference evidence="3 4" key="1">
    <citation type="submission" date="2018-09" db="EMBL/GenBank/DDBJ databases">
        <title>Genomic Encyclopedia of Archaeal and Bacterial Type Strains, Phase II (KMG-II): from individual species to whole genera.</title>
        <authorList>
            <person name="Goeker M."/>
        </authorList>
    </citation>
    <scope>NUCLEOTIDE SEQUENCE [LARGE SCALE GENOMIC DNA]</scope>
    <source>
        <strain evidence="3 4">DSM 21950</strain>
    </source>
</reference>
<evidence type="ECO:0000259" key="2">
    <source>
        <dbReference type="Pfam" id="PF19783"/>
    </source>
</evidence>
<dbReference type="InterPro" id="IPR046235">
    <property type="entry name" value="DUF6268"/>
</dbReference>
<dbReference type="AlphaFoldDB" id="A0A419X7U0"/>
<dbReference type="EMBL" id="RAPQ01000008">
    <property type="protein sequence ID" value="RKE03801.1"/>
    <property type="molecule type" value="Genomic_DNA"/>
</dbReference>
<organism evidence="3 4">
    <name type="scientific">Marinifilum flexuosum</name>
    <dbReference type="NCBI Taxonomy" id="1117708"/>
    <lineage>
        <taxon>Bacteria</taxon>
        <taxon>Pseudomonadati</taxon>
        <taxon>Bacteroidota</taxon>
        <taxon>Bacteroidia</taxon>
        <taxon>Marinilabiliales</taxon>
        <taxon>Marinifilaceae</taxon>
    </lineage>
</organism>
<feature type="chain" id="PRO_5019187223" description="DUF6268 domain-containing protein" evidence="1">
    <location>
        <begin position="21"/>
        <end position="293"/>
    </location>
</feature>
<dbReference type="OrthoDB" id="1114906at2"/>
<name>A0A419X7U0_9BACT</name>
<dbReference type="Pfam" id="PF19783">
    <property type="entry name" value="DUF6268"/>
    <property type="match status" value="1"/>
</dbReference>
<keyword evidence="1" id="KW-0732">Signal</keyword>
<gene>
    <name evidence="3" type="ORF">BXY64_0811</name>
</gene>